<dbReference type="AlphaFoldDB" id="A0A087E2X4"/>
<sequence length="97" mass="10261">MTGIHQPLMQGKTGFITAMRSAPITAARKAKERACMIDAKIRLMAVEPQKGAATAEYAMVLVAACGFAAVLFAVIKSDIVKNLVLALIKGAMELKKG</sequence>
<keyword evidence="1" id="KW-1133">Transmembrane helix</keyword>
<organism evidence="2 3">
    <name type="scientific">Bifidobacterium thermacidophilum subsp. thermacidophilum</name>
    <dbReference type="NCBI Taxonomy" id="79262"/>
    <lineage>
        <taxon>Bacteria</taxon>
        <taxon>Bacillati</taxon>
        <taxon>Actinomycetota</taxon>
        <taxon>Actinomycetes</taxon>
        <taxon>Bifidobacteriales</taxon>
        <taxon>Bifidobacteriaceae</taxon>
        <taxon>Bifidobacterium</taxon>
    </lineage>
</organism>
<dbReference type="OrthoDB" id="3748241at2"/>
<name>A0A087E2X4_9BIFI</name>
<gene>
    <name evidence="2" type="ORF">THER5_0298</name>
</gene>
<dbReference type="InterPro" id="IPR025338">
    <property type="entry name" value="DUF4244"/>
</dbReference>
<feature type="transmembrane region" description="Helical" evidence="1">
    <location>
        <begin position="57"/>
        <end position="75"/>
    </location>
</feature>
<accession>A0A087E2X4</accession>
<dbReference type="EMBL" id="JGZT01000007">
    <property type="protein sequence ID" value="KFJ02125.1"/>
    <property type="molecule type" value="Genomic_DNA"/>
</dbReference>
<dbReference type="Pfam" id="PF14029">
    <property type="entry name" value="DUF4244"/>
    <property type="match status" value="1"/>
</dbReference>
<dbReference type="RefSeq" id="WP_029576051.1">
    <property type="nucleotide sequence ID" value="NZ_JGZT01000007.1"/>
</dbReference>
<keyword evidence="1" id="KW-0812">Transmembrane</keyword>
<evidence type="ECO:0000313" key="2">
    <source>
        <dbReference type="EMBL" id="KFJ02125.1"/>
    </source>
</evidence>
<keyword evidence="1" id="KW-0472">Membrane</keyword>
<evidence type="ECO:0000256" key="1">
    <source>
        <dbReference type="SAM" id="Phobius"/>
    </source>
</evidence>
<protein>
    <submittedName>
        <fullName evidence="2">TadE</fullName>
    </submittedName>
</protein>
<comment type="caution">
    <text evidence="2">The sequence shown here is derived from an EMBL/GenBank/DDBJ whole genome shotgun (WGS) entry which is preliminary data.</text>
</comment>
<dbReference type="Proteomes" id="UP000029003">
    <property type="component" value="Unassembled WGS sequence"/>
</dbReference>
<evidence type="ECO:0000313" key="3">
    <source>
        <dbReference type="Proteomes" id="UP000029003"/>
    </source>
</evidence>
<proteinExistence type="predicted"/>
<reference evidence="2 3" key="1">
    <citation type="submission" date="2014-03" db="EMBL/GenBank/DDBJ databases">
        <title>Genomics of Bifidobacteria.</title>
        <authorList>
            <person name="Ventura M."/>
            <person name="Milani C."/>
            <person name="Lugli G.A."/>
        </authorList>
    </citation>
    <scope>NUCLEOTIDE SEQUENCE [LARGE SCALE GENOMIC DNA]</scope>
    <source>
        <strain evidence="2 3">LMG 21395</strain>
    </source>
</reference>